<feature type="region of interest" description="Disordered" evidence="6">
    <location>
        <begin position="1"/>
        <end position="34"/>
    </location>
</feature>
<feature type="coiled-coil region" evidence="5">
    <location>
        <begin position="115"/>
        <end position="145"/>
    </location>
</feature>
<evidence type="ECO:0000256" key="2">
    <source>
        <dbReference type="ARBA" id="ARBA00004496"/>
    </source>
</evidence>
<feature type="compositionally biased region" description="Pro residues" evidence="6">
    <location>
        <begin position="78"/>
        <end position="90"/>
    </location>
</feature>
<gene>
    <name evidence="8" type="ORF">NP493_32g02025</name>
</gene>
<sequence>MSTSALNQSQPLSPPQGHQSSSLTNLTPLPHGWEQAVTPEGEIYYINHIDKCTSWYDPRRPKHLQGPGPVKIGSGPGGPLPQQQPPPPGAPQTRPQLSPNQQSAQGAPPPQRTSEQFIRGELQRLQQERARLQREQEEIARQVSLIAPSVRSFLELDCSVLKSQDSMKPFPFAFSLKCSSSVVRTSNSQLREPGFESCAVVSNLR</sequence>
<dbReference type="CDD" id="cd00201">
    <property type="entry name" value="WW"/>
    <property type="match status" value="1"/>
</dbReference>
<feature type="domain" description="WW" evidence="7">
    <location>
        <begin position="27"/>
        <end position="60"/>
    </location>
</feature>
<evidence type="ECO:0000256" key="6">
    <source>
        <dbReference type="SAM" id="MobiDB-lite"/>
    </source>
</evidence>
<evidence type="ECO:0000313" key="8">
    <source>
        <dbReference type="EMBL" id="KAK2192362.1"/>
    </source>
</evidence>
<keyword evidence="3" id="KW-0963">Cytoplasm</keyword>
<dbReference type="PROSITE" id="PS50020">
    <property type="entry name" value="WW_DOMAIN_2"/>
    <property type="match status" value="1"/>
</dbReference>
<keyword evidence="4" id="KW-0539">Nucleus</keyword>
<feature type="compositionally biased region" description="Polar residues" evidence="6">
    <location>
        <begin position="1"/>
        <end position="27"/>
    </location>
</feature>
<evidence type="ECO:0000256" key="4">
    <source>
        <dbReference type="ARBA" id="ARBA00023242"/>
    </source>
</evidence>
<evidence type="ECO:0000313" key="9">
    <source>
        <dbReference type="Proteomes" id="UP001209878"/>
    </source>
</evidence>
<dbReference type="GO" id="GO:0035329">
    <property type="term" value="P:hippo signaling"/>
    <property type="evidence" value="ECO:0007669"/>
    <property type="project" value="TreeGrafter"/>
</dbReference>
<dbReference type="AlphaFoldDB" id="A0AAD9PD26"/>
<dbReference type="Proteomes" id="UP001209878">
    <property type="component" value="Unassembled WGS sequence"/>
</dbReference>
<evidence type="ECO:0000256" key="5">
    <source>
        <dbReference type="SAM" id="Coils"/>
    </source>
</evidence>
<keyword evidence="9" id="KW-1185">Reference proteome</keyword>
<dbReference type="Pfam" id="PF00397">
    <property type="entry name" value="WW"/>
    <property type="match status" value="1"/>
</dbReference>
<dbReference type="PANTHER" id="PTHR17616:SF8">
    <property type="entry name" value="TRANSCRIPTIONAL COACTIVATOR YORKIE"/>
    <property type="match status" value="1"/>
</dbReference>
<dbReference type="PROSITE" id="PS01159">
    <property type="entry name" value="WW_DOMAIN_1"/>
    <property type="match status" value="1"/>
</dbReference>
<dbReference type="GO" id="GO:0045944">
    <property type="term" value="P:positive regulation of transcription by RNA polymerase II"/>
    <property type="evidence" value="ECO:0007669"/>
    <property type="project" value="TreeGrafter"/>
</dbReference>
<evidence type="ECO:0000256" key="3">
    <source>
        <dbReference type="ARBA" id="ARBA00022490"/>
    </source>
</evidence>
<feature type="region of interest" description="Disordered" evidence="6">
    <location>
        <begin position="55"/>
        <end position="115"/>
    </location>
</feature>
<dbReference type="SUPFAM" id="SSF51045">
    <property type="entry name" value="WW domain"/>
    <property type="match status" value="1"/>
</dbReference>
<name>A0AAD9PD26_RIDPI</name>
<dbReference type="FunFam" id="2.20.70.10:FF:000019">
    <property type="entry name" value="Putative transcriptional coactivator YAP1"/>
    <property type="match status" value="1"/>
</dbReference>
<dbReference type="EMBL" id="JAODUO010000032">
    <property type="protein sequence ID" value="KAK2192362.1"/>
    <property type="molecule type" value="Genomic_DNA"/>
</dbReference>
<dbReference type="GO" id="GO:0005737">
    <property type="term" value="C:cytoplasm"/>
    <property type="evidence" value="ECO:0007669"/>
    <property type="project" value="UniProtKB-SubCell"/>
</dbReference>
<comment type="subcellular location">
    <subcellularLocation>
        <location evidence="2">Cytoplasm</location>
    </subcellularLocation>
    <subcellularLocation>
        <location evidence="1">Nucleus</location>
    </subcellularLocation>
</comment>
<reference evidence="8" key="1">
    <citation type="journal article" date="2023" name="Mol. Biol. Evol.">
        <title>Third-Generation Sequencing Reveals the Adaptive Role of the Epigenome in Three Deep-Sea Polychaetes.</title>
        <authorList>
            <person name="Perez M."/>
            <person name="Aroh O."/>
            <person name="Sun Y."/>
            <person name="Lan Y."/>
            <person name="Juniper S.K."/>
            <person name="Young C.R."/>
            <person name="Angers B."/>
            <person name="Qian P.Y."/>
        </authorList>
    </citation>
    <scope>NUCLEOTIDE SEQUENCE</scope>
    <source>
        <strain evidence="8">R07B-5</strain>
    </source>
</reference>
<dbReference type="GO" id="GO:0003713">
    <property type="term" value="F:transcription coactivator activity"/>
    <property type="evidence" value="ECO:0007669"/>
    <property type="project" value="TreeGrafter"/>
</dbReference>
<dbReference type="InterPro" id="IPR051583">
    <property type="entry name" value="YAP1"/>
</dbReference>
<evidence type="ECO:0000256" key="1">
    <source>
        <dbReference type="ARBA" id="ARBA00004123"/>
    </source>
</evidence>
<proteinExistence type="predicted"/>
<protein>
    <recommendedName>
        <fullName evidence="7">WW domain-containing protein</fullName>
    </recommendedName>
</protein>
<dbReference type="InterPro" id="IPR036020">
    <property type="entry name" value="WW_dom_sf"/>
</dbReference>
<evidence type="ECO:0000259" key="7">
    <source>
        <dbReference type="PROSITE" id="PS50020"/>
    </source>
</evidence>
<comment type="caution">
    <text evidence="8">The sequence shown here is derived from an EMBL/GenBank/DDBJ whole genome shotgun (WGS) entry which is preliminary data.</text>
</comment>
<keyword evidence="5" id="KW-0175">Coiled coil</keyword>
<dbReference type="Gene3D" id="2.20.70.10">
    <property type="match status" value="1"/>
</dbReference>
<dbReference type="GO" id="GO:0005634">
    <property type="term" value="C:nucleus"/>
    <property type="evidence" value="ECO:0007669"/>
    <property type="project" value="UniProtKB-SubCell"/>
</dbReference>
<accession>A0AAD9PD26</accession>
<organism evidence="8 9">
    <name type="scientific">Ridgeia piscesae</name>
    <name type="common">Tubeworm</name>
    <dbReference type="NCBI Taxonomy" id="27915"/>
    <lineage>
        <taxon>Eukaryota</taxon>
        <taxon>Metazoa</taxon>
        <taxon>Spiralia</taxon>
        <taxon>Lophotrochozoa</taxon>
        <taxon>Annelida</taxon>
        <taxon>Polychaeta</taxon>
        <taxon>Sedentaria</taxon>
        <taxon>Canalipalpata</taxon>
        <taxon>Sabellida</taxon>
        <taxon>Siboglinidae</taxon>
        <taxon>Ridgeia</taxon>
    </lineage>
</organism>
<dbReference type="InterPro" id="IPR001202">
    <property type="entry name" value="WW_dom"/>
</dbReference>
<dbReference type="PANTHER" id="PTHR17616">
    <property type="entry name" value="YES-ASSOCIATED PROTEIN YAP1 FAMILY MEMBER"/>
    <property type="match status" value="1"/>
</dbReference>
<dbReference type="SMART" id="SM00456">
    <property type="entry name" value="WW"/>
    <property type="match status" value="1"/>
</dbReference>